<dbReference type="OrthoDB" id="5241370at2759"/>
<keyword evidence="7" id="KW-1185">Reference proteome</keyword>
<evidence type="ECO:0000313" key="7">
    <source>
        <dbReference type="Proteomes" id="UP000813385"/>
    </source>
</evidence>
<keyword evidence="2 5" id="KW-0812">Transmembrane</keyword>
<feature type="transmembrane region" description="Helical" evidence="5">
    <location>
        <begin position="190"/>
        <end position="209"/>
    </location>
</feature>
<comment type="caution">
    <text evidence="6">The sequence shown here is derived from an EMBL/GenBank/DDBJ whole genome shotgun (WGS) entry which is preliminary data.</text>
</comment>
<feature type="transmembrane region" description="Helical" evidence="5">
    <location>
        <begin position="154"/>
        <end position="178"/>
    </location>
</feature>
<dbReference type="InterPro" id="IPR007568">
    <property type="entry name" value="RTA1"/>
</dbReference>
<evidence type="ECO:0000256" key="5">
    <source>
        <dbReference type="SAM" id="Phobius"/>
    </source>
</evidence>
<evidence type="ECO:0000256" key="3">
    <source>
        <dbReference type="ARBA" id="ARBA00022989"/>
    </source>
</evidence>
<evidence type="ECO:0000256" key="4">
    <source>
        <dbReference type="ARBA" id="ARBA00023136"/>
    </source>
</evidence>
<feature type="transmembrane region" description="Helical" evidence="5">
    <location>
        <begin position="270"/>
        <end position="290"/>
    </location>
</feature>
<protein>
    <submittedName>
        <fullName evidence="6">Uncharacterized protein</fullName>
    </submittedName>
</protein>
<dbReference type="PANTHER" id="PTHR31465:SF28">
    <property type="entry name" value="DOMAIN PROTEIN, PUTATIVE-RELATED"/>
    <property type="match status" value="1"/>
</dbReference>
<evidence type="ECO:0000256" key="2">
    <source>
        <dbReference type="ARBA" id="ARBA00022692"/>
    </source>
</evidence>
<reference evidence="6" key="1">
    <citation type="journal article" date="2021" name="Nat. Commun.">
        <title>Genetic determinants of endophytism in the Arabidopsis root mycobiome.</title>
        <authorList>
            <person name="Mesny F."/>
            <person name="Miyauchi S."/>
            <person name="Thiergart T."/>
            <person name="Pickel B."/>
            <person name="Atanasova L."/>
            <person name="Karlsson M."/>
            <person name="Huettel B."/>
            <person name="Barry K.W."/>
            <person name="Haridas S."/>
            <person name="Chen C."/>
            <person name="Bauer D."/>
            <person name="Andreopoulos W."/>
            <person name="Pangilinan J."/>
            <person name="LaButti K."/>
            <person name="Riley R."/>
            <person name="Lipzen A."/>
            <person name="Clum A."/>
            <person name="Drula E."/>
            <person name="Henrissat B."/>
            <person name="Kohler A."/>
            <person name="Grigoriev I.V."/>
            <person name="Martin F.M."/>
            <person name="Hacquard S."/>
        </authorList>
    </citation>
    <scope>NUCLEOTIDE SEQUENCE</scope>
    <source>
        <strain evidence="6">MPI-CAGE-AT-0016</strain>
    </source>
</reference>
<gene>
    <name evidence="6" type="ORF">B0T11DRAFT_57677</name>
</gene>
<feature type="transmembrane region" description="Helical" evidence="5">
    <location>
        <begin position="107"/>
        <end position="133"/>
    </location>
</feature>
<dbReference type="EMBL" id="JAGPXD010000002">
    <property type="protein sequence ID" value="KAH7367751.1"/>
    <property type="molecule type" value="Genomic_DNA"/>
</dbReference>
<accession>A0A8K0TLG8</accession>
<feature type="transmembrane region" description="Helical" evidence="5">
    <location>
        <begin position="50"/>
        <end position="70"/>
    </location>
</feature>
<name>A0A8K0TLG8_9PEZI</name>
<sequence length="361" mass="39272">MTGTSIPAAAADPRAAFPGGNSTALPVGTMPQEAGAASPFFPFFTPSFDLALIGAVVGAAMVFIHLGLVIRTKCYYFGPVIVPATLMFAVGMTSRLIVIVTPSLTTAFAVSSLVLMVTSAILSTALTFTYTRLMWWVTPPEYRNISTLWLPPRATSFILVLAAAIGDVVSTIGSGQIIKPPPPRLQATGAVIKMLVFIFSFGLVARLTFISRRWRMDPDTRRGSLELGLALTATFFLLSVIGIMNVLEKDALETLIKTRRPASILTTEEWPIWVFNFAPIVLIMGILAAYHPGDYLPRRLTGVRLKGNELVAMDVLRDEENVGASTMKNGWIIGRPKVVEDDEVVMKGDVFERRMSVGYAR</sequence>
<feature type="transmembrane region" description="Helical" evidence="5">
    <location>
        <begin position="229"/>
        <end position="247"/>
    </location>
</feature>
<dbReference type="GO" id="GO:0016020">
    <property type="term" value="C:membrane"/>
    <property type="evidence" value="ECO:0007669"/>
    <property type="project" value="UniProtKB-SubCell"/>
</dbReference>
<dbReference type="Proteomes" id="UP000813385">
    <property type="component" value="Unassembled WGS sequence"/>
</dbReference>
<evidence type="ECO:0000256" key="1">
    <source>
        <dbReference type="ARBA" id="ARBA00004141"/>
    </source>
</evidence>
<keyword evidence="3 5" id="KW-1133">Transmembrane helix</keyword>
<evidence type="ECO:0000313" key="6">
    <source>
        <dbReference type="EMBL" id="KAH7367751.1"/>
    </source>
</evidence>
<organism evidence="6 7">
    <name type="scientific">Plectosphaerella cucumerina</name>
    <dbReference type="NCBI Taxonomy" id="40658"/>
    <lineage>
        <taxon>Eukaryota</taxon>
        <taxon>Fungi</taxon>
        <taxon>Dikarya</taxon>
        <taxon>Ascomycota</taxon>
        <taxon>Pezizomycotina</taxon>
        <taxon>Sordariomycetes</taxon>
        <taxon>Hypocreomycetidae</taxon>
        <taxon>Glomerellales</taxon>
        <taxon>Plectosphaerellaceae</taxon>
        <taxon>Plectosphaerella</taxon>
    </lineage>
</organism>
<proteinExistence type="predicted"/>
<comment type="subcellular location">
    <subcellularLocation>
        <location evidence="1">Membrane</location>
        <topology evidence="1">Multi-pass membrane protein</topology>
    </subcellularLocation>
</comment>
<dbReference type="AlphaFoldDB" id="A0A8K0TLG8"/>
<dbReference type="PANTHER" id="PTHR31465">
    <property type="entry name" value="PROTEIN RTA1-RELATED"/>
    <property type="match status" value="1"/>
</dbReference>
<keyword evidence="4 5" id="KW-0472">Membrane</keyword>
<feature type="transmembrane region" description="Helical" evidence="5">
    <location>
        <begin position="77"/>
        <end position="101"/>
    </location>
</feature>